<dbReference type="AlphaFoldDB" id="A0A1R1YQL3"/>
<name>A0A1R1YQL3_9FUNG</name>
<proteinExistence type="predicted"/>
<keyword evidence="2" id="KW-1185">Reference proteome</keyword>
<dbReference type="Proteomes" id="UP000187429">
    <property type="component" value="Unassembled WGS sequence"/>
</dbReference>
<comment type="caution">
    <text evidence="1">The sequence shown here is derived from an EMBL/GenBank/DDBJ whole genome shotgun (WGS) entry which is preliminary data.</text>
</comment>
<accession>A0A1R1YQL3</accession>
<reference evidence="2" key="1">
    <citation type="submission" date="2017-01" db="EMBL/GenBank/DDBJ databases">
        <authorList>
            <person name="Wang Y."/>
            <person name="White M."/>
            <person name="Kvist S."/>
            <person name="Moncalvo J.-M."/>
        </authorList>
    </citation>
    <scope>NUCLEOTIDE SEQUENCE [LARGE SCALE GENOMIC DNA]</scope>
    <source>
        <strain evidence="2">ID-206-W2</strain>
    </source>
</reference>
<evidence type="ECO:0000313" key="1">
    <source>
        <dbReference type="EMBL" id="OMJ29145.1"/>
    </source>
</evidence>
<gene>
    <name evidence="1" type="ORF">AYI69_g1360</name>
</gene>
<protein>
    <submittedName>
        <fullName evidence="1">Uncharacterized protein</fullName>
    </submittedName>
</protein>
<dbReference type="EMBL" id="LSSM01000363">
    <property type="protein sequence ID" value="OMJ29145.1"/>
    <property type="molecule type" value="Genomic_DNA"/>
</dbReference>
<evidence type="ECO:0000313" key="2">
    <source>
        <dbReference type="Proteomes" id="UP000187429"/>
    </source>
</evidence>
<sequence>MLTPQRVCDYRKSVDHSAKEFVKIKEYEAKKIAKSYTFGSKVAIISSMAIDGINKRNSSSDLGLVSNNNPTKLLVGRISWIDDFDVEEHDSRIDTDPPIEAQSNLSI</sequence>
<organism evidence="1 2">
    <name type="scientific">Smittium culicis</name>
    <dbReference type="NCBI Taxonomy" id="133412"/>
    <lineage>
        <taxon>Eukaryota</taxon>
        <taxon>Fungi</taxon>
        <taxon>Fungi incertae sedis</taxon>
        <taxon>Zoopagomycota</taxon>
        <taxon>Kickxellomycotina</taxon>
        <taxon>Harpellomycetes</taxon>
        <taxon>Harpellales</taxon>
        <taxon>Legeriomycetaceae</taxon>
        <taxon>Smittium</taxon>
    </lineage>
</organism>